<evidence type="ECO:0000256" key="1">
    <source>
        <dbReference type="SAM" id="Phobius"/>
    </source>
</evidence>
<organism evidence="2 3">
    <name type="scientific">Thermoanaerobacter thermohydrosulfuricus</name>
    <name type="common">Clostridium thermohydrosulfuricum</name>
    <dbReference type="NCBI Taxonomy" id="1516"/>
    <lineage>
        <taxon>Bacteria</taxon>
        <taxon>Bacillati</taxon>
        <taxon>Bacillota</taxon>
        <taxon>Clostridia</taxon>
        <taxon>Thermoanaerobacterales</taxon>
        <taxon>Thermoanaerobacteraceae</taxon>
        <taxon>Thermoanaerobacter</taxon>
    </lineage>
</organism>
<sequence length="161" mass="17813">MVQSTPSASTIRDSKKGSAVLILVLLFSSVLILANIGFVNYRLLLAQRDALEDAVTSTALAELAKTDPVKMAYGEIEILASAQDFINDLQKNIPNTLNSSYWRIDLSTAKIIIYNTPGTAPDGTYIAKPSIYADITFYIHDVFKREVPIRVKKIVSIDYKL</sequence>
<dbReference type="Proteomes" id="UP000183404">
    <property type="component" value="Unassembled WGS sequence"/>
</dbReference>
<keyword evidence="1" id="KW-1133">Transmembrane helix</keyword>
<evidence type="ECO:0000313" key="3">
    <source>
        <dbReference type="Proteomes" id="UP000183404"/>
    </source>
</evidence>
<accession>A0A1G7IRQ3</accession>
<evidence type="ECO:0008006" key="4">
    <source>
        <dbReference type="Google" id="ProtNLM"/>
    </source>
</evidence>
<gene>
    <name evidence="2" type="ORF">SAMN04244560_00314</name>
</gene>
<reference evidence="2 3" key="1">
    <citation type="submission" date="2016-10" db="EMBL/GenBank/DDBJ databases">
        <authorList>
            <person name="de Groot N.N."/>
        </authorList>
    </citation>
    <scope>NUCLEOTIDE SEQUENCE [LARGE SCALE GENOMIC DNA]</scope>
    <source>
        <strain evidence="2 3">DSM 569</strain>
    </source>
</reference>
<keyword evidence="1" id="KW-0812">Transmembrane</keyword>
<name>A0A1G7IRQ3_THETY</name>
<feature type="transmembrane region" description="Helical" evidence="1">
    <location>
        <begin position="20"/>
        <end position="41"/>
    </location>
</feature>
<dbReference type="AlphaFoldDB" id="A0A1G7IRQ3"/>
<dbReference type="EMBL" id="FNBS01000005">
    <property type="protein sequence ID" value="SDF15234.1"/>
    <property type="molecule type" value="Genomic_DNA"/>
</dbReference>
<protein>
    <recommendedName>
        <fullName evidence="4">Flp pilus-assembly TadE/G-like</fullName>
    </recommendedName>
</protein>
<keyword evidence="1" id="KW-0472">Membrane</keyword>
<evidence type="ECO:0000313" key="2">
    <source>
        <dbReference type="EMBL" id="SDF15234.1"/>
    </source>
</evidence>
<proteinExistence type="predicted"/>